<gene>
    <name evidence="2" type="ORF">OHA16_11740</name>
</gene>
<dbReference type="InterPro" id="IPR010982">
    <property type="entry name" value="Lambda_DNA-bd_dom_sf"/>
</dbReference>
<dbReference type="PROSITE" id="PS50943">
    <property type="entry name" value="HTH_CROC1"/>
    <property type="match status" value="1"/>
</dbReference>
<dbReference type="EMBL" id="CP108110">
    <property type="protein sequence ID" value="WUQ83576.1"/>
    <property type="molecule type" value="Genomic_DNA"/>
</dbReference>
<dbReference type="Gene3D" id="1.10.260.40">
    <property type="entry name" value="lambda repressor-like DNA-binding domains"/>
    <property type="match status" value="1"/>
</dbReference>
<feature type="domain" description="HTH cro/C1-type" evidence="1">
    <location>
        <begin position="20"/>
        <end position="75"/>
    </location>
</feature>
<dbReference type="InterPro" id="IPR043917">
    <property type="entry name" value="DUF5753"/>
</dbReference>
<name>A0ABZ1TXB8_9ACTN</name>
<dbReference type="SUPFAM" id="SSF47413">
    <property type="entry name" value="lambda repressor-like DNA-binding domains"/>
    <property type="match status" value="1"/>
</dbReference>
<organism evidence="2 3">
    <name type="scientific">Kitasatospora purpeofusca</name>
    <dbReference type="NCBI Taxonomy" id="67352"/>
    <lineage>
        <taxon>Bacteria</taxon>
        <taxon>Bacillati</taxon>
        <taxon>Actinomycetota</taxon>
        <taxon>Actinomycetes</taxon>
        <taxon>Kitasatosporales</taxon>
        <taxon>Streptomycetaceae</taxon>
        <taxon>Kitasatospora</taxon>
    </lineage>
</organism>
<keyword evidence="3" id="KW-1185">Reference proteome</keyword>
<evidence type="ECO:0000259" key="1">
    <source>
        <dbReference type="PROSITE" id="PS50943"/>
    </source>
</evidence>
<evidence type="ECO:0000313" key="3">
    <source>
        <dbReference type="Proteomes" id="UP001432222"/>
    </source>
</evidence>
<dbReference type="Proteomes" id="UP001432222">
    <property type="component" value="Chromosome"/>
</dbReference>
<dbReference type="RefSeq" id="WP_328954594.1">
    <property type="nucleotide sequence ID" value="NZ_CP108110.1"/>
</dbReference>
<accession>A0ABZ1TXB8</accession>
<protein>
    <submittedName>
        <fullName evidence="2">Helix-turn-helix transcriptional regulator</fullName>
    </submittedName>
</protein>
<proteinExistence type="predicted"/>
<dbReference type="InterPro" id="IPR001387">
    <property type="entry name" value="Cro/C1-type_HTH"/>
</dbReference>
<reference evidence="2" key="1">
    <citation type="submission" date="2022-10" db="EMBL/GenBank/DDBJ databases">
        <title>The complete genomes of actinobacterial strains from the NBC collection.</title>
        <authorList>
            <person name="Joergensen T.S."/>
            <person name="Alvarez Arevalo M."/>
            <person name="Sterndorff E.B."/>
            <person name="Faurdal D."/>
            <person name="Vuksanovic O."/>
            <person name="Mourched A.-S."/>
            <person name="Charusanti P."/>
            <person name="Shaw S."/>
            <person name="Blin K."/>
            <person name="Weber T."/>
        </authorList>
    </citation>
    <scope>NUCLEOTIDE SEQUENCE</scope>
    <source>
        <strain evidence="2">NBC_00222</strain>
    </source>
</reference>
<sequence length="280" mass="31376">MNERKLDSASSPFAPIGVQLRRSRKARGLTQPQLGEMIRFSASYISRIERGVEPPSRRLAQEVDRALDTGGTIELMLDQLEHVVLKEGLPEYVAQEERAVTIRLFHLGLISGLLQTPDYAEAYELASVRRGAATPQQADARVKFLLNRQAALMRTPPPFIQAVLDEWNLRRPIGGDAVMIGQLQHLEEMAQQPNVTLQVAPMSLGEDRPFVHPVNLLTMPNGKLVGYTESHKTGFLERDAQILSSWARDYDRLQVEALSRAGSLELIRAVRKEFESHAAH</sequence>
<dbReference type="SMART" id="SM00530">
    <property type="entry name" value="HTH_XRE"/>
    <property type="match status" value="1"/>
</dbReference>
<dbReference type="Pfam" id="PF19054">
    <property type="entry name" value="DUF5753"/>
    <property type="match status" value="1"/>
</dbReference>
<dbReference type="CDD" id="cd00093">
    <property type="entry name" value="HTH_XRE"/>
    <property type="match status" value="1"/>
</dbReference>
<dbReference type="Pfam" id="PF13560">
    <property type="entry name" value="HTH_31"/>
    <property type="match status" value="1"/>
</dbReference>
<evidence type="ECO:0000313" key="2">
    <source>
        <dbReference type="EMBL" id="WUQ83576.1"/>
    </source>
</evidence>